<proteinExistence type="predicted"/>
<dbReference type="Gene3D" id="2.30.30.110">
    <property type="match status" value="1"/>
</dbReference>
<accession>A0A6A7Y155</accession>
<name>A0A6A7Y155_9HYPH</name>
<dbReference type="SUPFAM" id="SSF50118">
    <property type="entry name" value="Cell growth inhibitor/plasmid maintenance toxic component"/>
    <property type="match status" value="1"/>
</dbReference>
<keyword evidence="2" id="KW-1185">Reference proteome</keyword>
<sequence length="99" mass="10575">MRTLCDKRSHGASTSGAVNRLAEIGTMTVLLVSATLVEAPLIRVSVAPNAQNGLREPSQVMIDKAMSVKRDRIGPVFGHLEPETMLSVTRALAVFLGFA</sequence>
<organism evidence="1 2">
    <name type="scientific">Segnochrobactrum spirostomi</name>
    <dbReference type="NCBI Taxonomy" id="2608987"/>
    <lineage>
        <taxon>Bacteria</taxon>
        <taxon>Pseudomonadati</taxon>
        <taxon>Pseudomonadota</taxon>
        <taxon>Alphaproteobacteria</taxon>
        <taxon>Hyphomicrobiales</taxon>
        <taxon>Segnochrobactraceae</taxon>
        <taxon>Segnochrobactrum</taxon>
    </lineage>
</organism>
<dbReference type="RefSeq" id="WP_153486018.1">
    <property type="nucleotide sequence ID" value="NZ_VWNA01000001.1"/>
</dbReference>
<gene>
    <name evidence="1" type="ORF">F0357_02505</name>
</gene>
<dbReference type="Proteomes" id="UP000332515">
    <property type="component" value="Unassembled WGS sequence"/>
</dbReference>
<reference evidence="1 2" key="1">
    <citation type="submission" date="2019-09" db="EMBL/GenBank/DDBJ databases">
        <title>Segnochrobactrum spirostomi gen. nov., sp. nov., isolated from the ciliate Spirostomum cf. yagiui and description of a novel family, Segnochrobactraceae fam. nov. within the order Rhizobiales of the class Alphaproteobacteria.</title>
        <authorList>
            <person name="Akter S."/>
            <person name="Shazib S.U.A."/>
            <person name="Shin M.K."/>
        </authorList>
    </citation>
    <scope>NUCLEOTIDE SEQUENCE [LARGE SCALE GENOMIC DNA]</scope>
    <source>
        <strain evidence="1 2">Sp-1</strain>
    </source>
</reference>
<dbReference type="EMBL" id="VWNA01000001">
    <property type="protein sequence ID" value="MQT11562.1"/>
    <property type="molecule type" value="Genomic_DNA"/>
</dbReference>
<protein>
    <submittedName>
        <fullName evidence="1">Type II toxin-antitoxin system PemK/MazF family toxin</fullName>
    </submittedName>
</protein>
<dbReference type="InterPro" id="IPR011067">
    <property type="entry name" value="Plasmid_toxin/cell-grow_inhib"/>
</dbReference>
<dbReference type="InterPro" id="IPR003477">
    <property type="entry name" value="PemK-like"/>
</dbReference>
<dbReference type="GO" id="GO:0003677">
    <property type="term" value="F:DNA binding"/>
    <property type="evidence" value="ECO:0007669"/>
    <property type="project" value="InterPro"/>
</dbReference>
<dbReference type="AlphaFoldDB" id="A0A6A7Y155"/>
<evidence type="ECO:0000313" key="2">
    <source>
        <dbReference type="Proteomes" id="UP000332515"/>
    </source>
</evidence>
<comment type="caution">
    <text evidence="1">The sequence shown here is derived from an EMBL/GenBank/DDBJ whole genome shotgun (WGS) entry which is preliminary data.</text>
</comment>
<evidence type="ECO:0000313" key="1">
    <source>
        <dbReference type="EMBL" id="MQT11562.1"/>
    </source>
</evidence>
<dbReference type="Pfam" id="PF02452">
    <property type="entry name" value="PemK_toxin"/>
    <property type="match status" value="1"/>
</dbReference>